<organism evidence="2 3">
    <name type="scientific">Gordonia hankookensis</name>
    <dbReference type="NCBI Taxonomy" id="589403"/>
    <lineage>
        <taxon>Bacteria</taxon>
        <taxon>Bacillati</taxon>
        <taxon>Actinomycetota</taxon>
        <taxon>Actinomycetes</taxon>
        <taxon>Mycobacteriales</taxon>
        <taxon>Gordoniaceae</taxon>
        <taxon>Gordonia</taxon>
    </lineage>
</organism>
<accession>A0ABR7WBB9</accession>
<comment type="caution">
    <text evidence="2">The sequence shown here is derived from an EMBL/GenBank/DDBJ whole genome shotgun (WGS) entry which is preliminary data.</text>
</comment>
<evidence type="ECO:0000256" key="1">
    <source>
        <dbReference type="SAM" id="MobiDB-lite"/>
    </source>
</evidence>
<reference evidence="2 3" key="1">
    <citation type="submission" date="2020-09" db="EMBL/GenBank/DDBJ databases">
        <title>Novel species in genus Gordonia.</title>
        <authorList>
            <person name="Zhang G."/>
        </authorList>
    </citation>
    <scope>NUCLEOTIDE SEQUENCE [LARGE SCALE GENOMIC DNA]</scope>
    <source>
        <strain evidence="2 3">ON-33</strain>
    </source>
</reference>
<dbReference type="Proteomes" id="UP000602395">
    <property type="component" value="Unassembled WGS sequence"/>
</dbReference>
<keyword evidence="3" id="KW-1185">Reference proteome</keyword>
<evidence type="ECO:0000313" key="2">
    <source>
        <dbReference type="EMBL" id="MBD1319573.1"/>
    </source>
</evidence>
<dbReference type="EMBL" id="JACWMS010000002">
    <property type="protein sequence ID" value="MBD1319573.1"/>
    <property type="molecule type" value="Genomic_DNA"/>
</dbReference>
<proteinExistence type="predicted"/>
<sequence length="98" mass="9973">MKPSPGNALFSTVDTTSVVVIRWDEGDLELTCGGAPMSETPPATTGEPPRTGATQLGKRYCTDGGDIELLCTKPGDGALAIDGTPLTIKAASPLPASD</sequence>
<feature type="region of interest" description="Disordered" evidence="1">
    <location>
        <begin position="34"/>
        <end position="55"/>
    </location>
</feature>
<evidence type="ECO:0000313" key="3">
    <source>
        <dbReference type="Proteomes" id="UP000602395"/>
    </source>
</evidence>
<gene>
    <name evidence="2" type="ORF">IDF66_08230</name>
</gene>
<name>A0ABR7WBB9_9ACTN</name>
<protein>
    <submittedName>
        <fullName evidence="2">Uncharacterized protein</fullName>
    </submittedName>
</protein>